<dbReference type="EMBL" id="JAWZYT010002289">
    <property type="protein sequence ID" value="KAK4305320.1"/>
    <property type="molecule type" value="Genomic_DNA"/>
</dbReference>
<feature type="compositionally biased region" description="Basic and acidic residues" evidence="1">
    <location>
        <begin position="10"/>
        <end position="55"/>
    </location>
</feature>
<proteinExistence type="predicted"/>
<organism evidence="2 3">
    <name type="scientific">Petrolisthes manimaculis</name>
    <dbReference type="NCBI Taxonomy" id="1843537"/>
    <lineage>
        <taxon>Eukaryota</taxon>
        <taxon>Metazoa</taxon>
        <taxon>Ecdysozoa</taxon>
        <taxon>Arthropoda</taxon>
        <taxon>Crustacea</taxon>
        <taxon>Multicrustacea</taxon>
        <taxon>Malacostraca</taxon>
        <taxon>Eumalacostraca</taxon>
        <taxon>Eucarida</taxon>
        <taxon>Decapoda</taxon>
        <taxon>Pleocyemata</taxon>
        <taxon>Anomura</taxon>
        <taxon>Galatheoidea</taxon>
        <taxon>Porcellanidae</taxon>
        <taxon>Petrolisthes</taxon>
    </lineage>
</organism>
<feature type="compositionally biased region" description="Basic and acidic residues" evidence="1">
    <location>
        <begin position="62"/>
        <end position="84"/>
    </location>
</feature>
<protein>
    <submittedName>
        <fullName evidence="2">Uncharacterized protein</fullName>
    </submittedName>
</protein>
<feature type="region of interest" description="Disordered" evidence="1">
    <location>
        <begin position="1"/>
        <end position="84"/>
    </location>
</feature>
<name>A0AAE1PDN0_9EUCA</name>
<evidence type="ECO:0000256" key="1">
    <source>
        <dbReference type="SAM" id="MobiDB-lite"/>
    </source>
</evidence>
<keyword evidence="3" id="KW-1185">Reference proteome</keyword>
<comment type="caution">
    <text evidence="2">The sequence shown here is derived from an EMBL/GenBank/DDBJ whole genome shotgun (WGS) entry which is preliminary data.</text>
</comment>
<evidence type="ECO:0000313" key="3">
    <source>
        <dbReference type="Proteomes" id="UP001292094"/>
    </source>
</evidence>
<accession>A0AAE1PDN0</accession>
<sequence length="84" mass="10077">MVDRRKKVRGKELKAREKKREMEERREGRGEKDGEEGKERTEKDTAGFEELKKDDNDEEEEKAGHDIRKDKRKVSRCEGKEERD</sequence>
<reference evidence="2" key="1">
    <citation type="submission" date="2023-11" db="EMBL/GenBank/DDBJ databases">
        <title>Genome assemblies of two species of porcelain crab, Petrolisthes cinctipes and Petrolisthes manimaculis (Anomura: Porcellanidae).</title>
        <authorList>
            <person name="Angst P."/>
        </authorList>
    </citation>
    <scope>NUCLEOTIDE SEQUENCE</scope>
    <source>
        <strain evidence="2">PB745_02</strain>
        <tissue evidence="2">Gill</tissue>
    </source>
</reference>
<evidence type="ECO:0000313" key="2">
    <source>
        <dbReference type="EMBL" id="KAK4305320.1"/>
    </source>
</evidence>
<dbReference type="AlphaFoldDB" id="A0AAE1PDN0"/>
<dbReference type="Proteomes" id="UP001292094">
    <property type="component" value="Unassembled WGS sequence"/>
</dbReference>
<gene>
    <name evidence="2" type="ORF">Pmani_022781</name>
</gene>